<dbReference type="PROSITE" id="PS50206">
    <property type="entry name" value="RHODANESE_3"/>
    <property type="match status" value="1"/>
</dbReference>
<keyword evidence="3" id="KW-1185">Reference proteome</keyword>
<dbReference type="EMBL" id="JBHUHY010000034">
    <property type="protein sequence ID" value="MFD2189061.1"/>
    <property type="molecule type" value="Genomic_DNA"/>
</dbReference>
<feature type="domain" description="Rhodanese" evidence="1">
    <location>
        <begin position="59"/>
        <end position="111"/>
    </location>
</feature>
<organism evidence="2 3">
    <name type="scientific">Aquimarina celericrescens</name>
    <dbReference type="NCBI Taxonomy" id="1964542"/>
    <lineage>
        <taxon>Bacteria</taxon>
        <taxon>Pseudomonadati</taxon>
        <taxon>Bacteroidota</taxon>
        <taxon>Flavobacteriia</taxon>
        <taxon>Flavobacteriales</taxon>
        <taxon>Flavobacteriaceae</taxon>
        <taxon>Aquimarina</taxon>
    </lineage>
</organism>
<dbReference type="InterPro" id="IPR001763">
    <property type="entry name" value="Rhodanese-like_dom"/>
</dbReference>
<proteinExistence type="predicted"/>
<comment type="caution">
    <text evidence="2">The sequence shown here is derived from an EMBL/GenBank/DDBJ whole genome shotgun (WGS) entry which is preliminary data.</text>
</comment>
<dbReference type="Gene3D" id="3.40.250.10">
    <property type="entry name" value="Rhodanese-like domain"/>
    <property type="match status" value="1"/>
</dbReference>
<dbReference type="Proteomes" id="UP001597344">
    <property type="component" value="Unassembled WGS sequence"/>
</dbReference>
<protein>
    <submittedName>
        <fullName evidence="2">Rhodanese-like domain-containing protein</fullName>
    </submittedName>
</protein>
<gene>
    <name evidence="2" type="ORF">ACFSJT_19825</name>
</gene>
<dbReference type="InterPro" id="IPR036873">
    <property type="entry name" value="Rhodanese-like_dom_sf"/>
</dbReference>
<dbReference type="CDD" id="cd00158">
    <property type="entry name" value="RHOD"/>
    <property type="match status" value="1"/>
</dbReference>
<sequence length="168" mass="19501">MKTLIKIMIMIPFAIQAQEKKELPKSKVDYNSFLDISEEILQYREERLIPLHEFLEYMKDENTILLDTRSETAYKNKHLKGAIHINFSDFTKNKLAKYIPSKDTRILIYCNNNIDGDLDHFATKMAPLALNIPTFINLYGYGYKNIFELSSLVGVQDERLQFEGAAAK</sequence>
<dbReference type="SUPFAM" id="SSF52821">
    <property type="entry name" value="Rhodanese/Cell cycle control phosphatase"/>
    <property type="match status" value="1"/>
</dbReference>
<evidence type="ECO:0000259" key="1">
    <source>
        <dbReference type="PROSITE" id="PS50206"/>
    </source>
</evidence>
<evidence type="ECO:0000313" key="3">
    <source>
        <dbReference type="Proteomes" id="UP001597344"/>
    </source>
</evidence>
<evidence type="ECO:0000313" key="2">
    <source>
        <dbReference type="EMBL" id="MFD2189061.1"/>
    </source>
</evidence>
<reference evidence="3" key="1">
    <citation type="journal article" date="2019" name="Int. J. Syst. Evol. Microbiol.">
        <title>The Global Catalogue of Microorganisms (GCM) 10K type strain sequencing project: providing services to taxonomists for standard genome sequencing and annotation.</title>
        <authorList>
            <consortium name="The Broad Institute Genomics Platform"/>
            <consortium name="The Broad Institute Genome Sequencing Center for Infectious Disease"/>
            <person name="Wu L."/>
            <person name="Ma J."/>
        </authorList>
    </citation>
    <scope>NUCLEOTIDE SEQUENCE [LARGE SCALE GENOMIC DNA]</scope>
    <source>
        <strain evidence="3">DT92</strain>
    </source>
</reference>
<name>A0ABW5B2M2_9FLAO</name>
<dbReference type="RefSeq" id="WP_378322094.1">
    <property type="nucleotide sequence ID" value="NZ_JBHUHY010000034.1"/>
</dbReference>
<dbReference type="Pfam" id="PF00581">
    <property type="entry name" value="Rhodanese"/>
    <property type="match status" value="1"/>
</dbReference>
<accession>A0ABW5B2M2</accession>